<feature type="transmembrane region" description="Helical" evidence="6">
    <location>
        <begin position="74"/>
        <end position="93"/>
    </location>
</feature>
<feature type="transmembrane region" description="Helical" evidence="6">
    <location>
        <begin position="365"/>
        <end position="385"/>
    </location>
</feature>
<gene>
    <name evidence="8" type="ORF">FAZ21_03040</name>
</gene>
<dbReference type="Proteomes" id="UP000310016">
    <property type="component" value="Unassembled WGS sequence"/>
</dbReference>
<evidence type="ECO:0000256" key="4">
    <source>
        <dbReference type="ARBA" id="ARBA00022989"/>
    </source>
</evidence>
<sequence>MNAFYQRHRFLLAFVLLSSVAGLSVGVAKVATSLYALDLAASELELALIAGAQSVGILLMSMPIGVLVDQLGPLRLFVFGSITAGLLYLATPLVAAPAFLAATAVAISLCMPCRFVSLNAVFMQQLERVGVAKAGWFRGTHMIGMFLLGPSLAVAVIAAVHYAGTYTLIGVAFFGTALLAPLVMRHYAPGPARTLSWRELRAQFGLLWRDRELRRVGLVEFAGQAVNQYYGFFIVIIALQHYRFASAGAAALLTVQGAAFVLALFTLGVLLHRIGERRFLLAGFALVTLALLGLGLTDRAAWLWPGAAALGLGLGMVQTANLSRFARIGGRLGRGRVAGINAFVGPAGGLVGSVVGGWVGHLFGLQFTFVLFAPLFLAFGCRAWLRRCSGPARPQFEQALQE</sequence>
<evidence type="ECO:0000256" key="2">
    <source>
        <dbReference type="ARBA" id="ARBA00022475"/>
    </source>
</evidence>
<dbReference type="OrthoDB" id="8699103at2"/>
<dbReference type="GO" id="GO:0005886">
    <property type="term" value="C:plasma membrane"/>
    <property type="evidence" value="ECO:0007669"/>
    <property type="project" value="UniProtKB-SubCell"/>
</dbReference>
<feature type="transmembrane region" description="Helical" evidence="6">
    <location>
        <begin position="46"/>
        <end position="67"/>
    </location>
</feature>
<dbReference type="InterPro" id="IPR036259">
    <property type="entry name" value="MFS_trans_sf"/>
</dbReference>
<feature type="domain" description="Major facilitator superfamily (MFS) profile" evidence="7">
    <location>
        <begin position="165"/>
        <end position="402"/>
    </location>
</feature>
<comment type="subcellular location">
    <subcellularLocation>
        <location evidence="1">Cell membrane</location>
        <topology evidence="1">Multi-pass membrane protein</topology>
    </subcellularLocation>
</comment>
<dbReference type="RefSeq" id="WP_136771809.1">
    <property type="nucleotide sequence ID" value="NZ_CP156074.1"/>
</dbReference>
<keyword evidence="2" id="KW-1003">Cell membrane</keyword>
<evidence type="ECO:0000256" key="1">
    <source>
        <dbReference type="ARBA" id="ARBA00004651"/>
    </source>
</evidence>
<evidence type="ECO:0000256" key="6">
    <source>
        <dbReference type="SAM" id="Phobius"/>
    </source>
</evidence>
<dbReference type="SUPFAM" id="SSF103473">
    <property type="entry name" value="MFS general substrate transporter"/>
    <property type="match status" value="1"/>
</dbReference>
<comment type="caution">
    <text evidence="8">The sequence shown here is derived from an EMBL/GenBank/DDBJ whole genome shotgun (WGS) entry which is preliminary data.</text>
</comment>
<dbReference type="Gene3D" id="1.20.1250.20">
    <property type="entry name" value="MFS general substrate transporter like domains"/>
    <property type="match status" value="2"/>
</dbReference>
<keyword evidence="3 6" id="KW-0812">Transmembrane</keyword>
<feature type="transmembrane region" description="Helical" evidence="6">
    <location>
        <begin position="168"/>
        <end position="188"/>
    </location>
</feature>
<feature type="transmembrane region" description="Helical" evidence="6">
    <location>
        <begin position="302"/>
        <end position="325"/>
    </location>
</feature>
<keyword evidence="9" id="KW-1185">Reference proteome</keyword>
<dbReference type="EMBL" id="SUMF01000002">
    <property type="protein sequence ID" value="TJZ77333.1"/>
    <property type="molecule type" value="Genomic_DNA"/>
</dbReference>
<name>A0A4U0Q7V3_9NEIS</name>
<feature type="transmembrane region" description="Helical" evidence="6">
    <location>
        <begin position="245"/>
        <end position="267"/>
    </location>
</feature>
<dbReference type="GO" id="GO:0022857">
    <property type="term" value="F:transmembrane transporter activity"/>
    <property type="evidence" value="ECO:0007669"/>
    <property type="project" value="InterPro"/>
</dbReference>
<evidence type="ECO:0000256" key="3">
    <source>
        <dbReference type="ARBA" id="ARBA00022692"/>
    </source>
</evidence>
<dbReference type="InterPro" id="IPR020846">
    <property type="entry name" value="MFS_dom"/>
</dbReference>
<dbReference type="PROSITE" id="PS50850">
    <property type="entry name" value="MFS"/>
    <property type="match status" value="1"/>
</dbReference>
<feature type="transmembrane region" description="Helical" evidence="6">
    <location>
        <begin position="218"/>
        <end position="239"/>
    </location>
</feature>
<dbReference type="Pfam" id="PF07690">
    <property type="entry name" value="MFS_1"/>
    <property type="match status" value="2"/>
</dbReference>
<accession>A0A4U0Q7V3</accession>
<reference evidence="8 9" key="1">
    <citation type="submission" date="2019-04" db="EMBL/GenBank/DDBJ databases">
        <title>Chitiniphilus eburnea sp. nov., a novel chitinolytic bacterium isolated from aquaculture sludge.</title>
        <authorList>
            <person name="Sheng M."/>
        </authorList>
    </citation>
    <scope>NUCLEOTIDE SEQUENCE [LARGE SCALE GENOMIC DNA]</scope>
    <source>
        <strain evidence="8 9">HX-2-15</strain>
    </source>
</reference>
<dbReference type="AlphaFoldDB" id="A0A4U0Q7V3"/>
<feature type="transmembrane region" description="Helical" evidence="6">
    <location>
        <begin position="99"/>
        <end position="122"/>
    </location>
</feature>
<feature type="transmembrane region" description="Helical" evidence="6">
    <location>
        <begin position="279"/>
        <end position="296"/>
    </location>
</feature>
<feature type="transmembrane region" description="Helical" evidence="6">
    <location>
        <begin position="337"/>
        <end position="359"/>
    </location>
</feature>
<evidence type="ECO:0000313" key="9">
    <source>
        <dbReference type="Proteomes" id="UP000310016"/>
    </source>
</evidence>
<keyword evidence="5 6" id="KW-0472">Membrane</keyword>
<organism evidence="8 9">
    <name type="scientific">Chitiniphilus eburneus</name>
    <dbReference type="NCBI Taxonomy" id="2571148"/>
    <lineage>
        <taxon>Bacteria</taxon>
        <taxon>Pseudomonadati</taxon>
        <taxon>Pseudomonadota</taxon>
        <taxon>Betaproteobacteria</taxon>
        <taxon>Neisseriales</taxon>
        <taxon>Chitinibacteraceae</taxon>
        <taxon>Chitiniphilus</taxon>
    </lineage>
</organism>
<protein>
    <submittedName>
        <fullName evidence="8">MFS transporter</fullName>
    </submittedName>
</protein>
<dbReference type="InterPro" id="IPR011701">
    <property type="entry name" value="MFS"/>
</dbReference>
<evidence type="ECO:0000313" key="8">
    <source>
        <dbReference type="EMBL" id="TJZ77333.1"/>
    </source>
</evidence>
<evidence type="ECO:0000259" key="7">
    <source>
        <dbReference type="PROSITE" id="PS50850"/>
    </source>
</evidence>
<feature type="transmembrane region" description="Helical" evidence="6">
    <location>
        <begin position="143"/>
        <end position="162"/>
    </location>
</feature>
<proteinExistence type="predicted"/>
<evidence type="ECO:0000256" key="5">
    <source>
        <dbReference type="ARBA" id="ARBA00023136"/>
    </source>
</evidence>
<dbReference type="PANTHER" id="PTHR23513">
    <property type="entry name" value="INTEGRAL MEMBRANE EFFLUX PROTEIN-RELATED"/>
    <property type="match status" value="1"/>
</dbReference>
<keyword evidence="4 6" id="KW-1133">Transmembrane helix</keyword>
<dbReference type="PANTHER" id="PTHR23513:SF6">
    <property type="entry name" value="MAJOR FACILITATOR SUPERFAMILY ASSOCIATED DOMAIN-CONTAINING PROTEIN"/>
    <property type="match status" value="1"/>
</dbReference>